<proteinExistence type="predicted"/>
<organism evidence="1 2">
    <name type="scientific">Algoriphagus boritolerans DSM 17298 = JCM 18970</name>
    <dbReference type="NCBI Taxonomy" id="1120964"/>
    <lineage>
        <taxon>Bacteria</taxon>
        <taxon>Pseudomonadati</taxon>
        <taxon>Bacteroidota</taxon>
        <taxon>Cytophagia</taxon>
        <taxon>Cytophagales</taxon>
        <taxon>Cyclobacteriaceae</taxon>
        <taxon>Algoriphagus</taxon>
    </lineage>
</organism>
<reference evidence="2" key="1">
    <citation type="submission" date="2016-10" db="EMBL/GenBank/DDBJ databases">
        <authorList>
            <person name="Varghese N."/>
            <person name="Submissions S."/>
        </authorList>
    </citation>
    <scope>NUCLEOTIDE SEQUENCE [LARGE SCALE GENOMIC DNA]</scope>
    <source>
        <strain evidence="2">DSM 17298</strain>
    </source>
</reference>
<dbReference type="STRING" id="1120964.GCA_001313265_05239"/>
<dbReference type="AlphaFoldDB" id="A0A1H5RS42"/>
<keyword evidence="2" id="KW-1185">Reference proteome</keyword>
<accession>A0A1H5RS42</accession>
<dbReference type="SUPFAM" id="SSF82171">
    <property type="entry name" value="DPP6 N-terminal domain-like"/>
    <property type="match status" value="1"/>
</dbReference>
<dbReference type="OrthoDB" id="9798438at2"/>
<evidence type="ECO:0000313" key="1">
    <source>
        <dbReference type="EMBL" id="SEF40341.1"/>
    </source>
</evidence>
<evidence type="ECO:0000313" key="2">
    <source>
        <dbReference type="Proteomes" id="UP000236736"/>
    </source>
</evidence>
<dbReference type="Proteomes" id="UP000236736">
    <property type="component" value="Unassembled WGS sequence"/>
</dbReference>
<dbReference type="RefSeq" id="WP_146064317.1">
    <property type="nucleotide sequence ID" value="NZ_FNVR01000001.1"/>
</dbReference>
<gene>
    <name evidence="1" type="ORF">SAMN03080598_00040</name>
</gene>
<name>A0A1H5RS42_9BACT</name>
<protein>
    <submittedName>
        <fullName evidence="1">Uncharacterized protein</fullName>
    </submittedName>
</protein>
<sequence>MKIRYPVFLLYLLLIFSCGEKQKPIPKTGKVSITGIELRAAGSPSGRTNATFQWEHVFNNQLQLTFTESSGESFNIALDPNDFSTAYSIDLPFGTYEYSGESNAQPISTSLPVSVSGQLIVDNAVETLTIKASSDYGLFTFSKSNLSGSPKILEPESGVFSSTSDFYYSYVKDDLLLKAELDLSNGNSFRIGTASRGFTHQHYQISSSATEPVDTFQPNDFEISAERLILGESGYPANLYPYQLAELNPATNETSGLQWIQGRIFSINDSGNSAEIQEINAETGALVRTIKVTNVPNVDWEDLTASPTHLFIGDFGNNAGNRTDLKILKISIPALLVQDEVAADVIEFSYPDQSDFSGANVDHNFDCEAMIFWENQLHLFSKNRGDGQTKHYTLSTTVDKQIATLTETFDAKGLITGADVTPEGKHVVLLGYENQGVSSRCFIWTFASVSSSVFSKEGNQFFLGSPASLGQTEGIAIDPDREVTISGERISFGSLTVPPKVFKVDLAGIFTP</sequence>
<dbReference type="EMBL" id="FNVR01000001">
    <property type="protein sequence ID" value="SEF40341.1"/>
    <property type="molecule type" value="Genomic_DNA"/>
</dbReference>
<dbReference type="PROSITE" id="PS51257">
    <property type="entry name" value="PROKAR_LIPOPROTEIN"/>
    <property type="match status" value="1"/>
</dbReference>